<keyword evidence="2" id="KW-1185">Reference proteome</keyword>
<name>A0ABM3N8H5_ACIJB</name>
<evidence type="ECO:0000313" key="3">
    <source>
        <dbReference type="RefSeq" id="XP_053055726.1"/>
    </source>
</evidence>
<feature type="region of interest" description="Disordered" evidence="1">
    <location>
        <begin position="175"/>
        <end position="233"/>
    </location>
</feature>
<sequence length="233" mass="24774">MFPASRHLSLVVLRVHRQGWCRPHGAGAPEACSLREPRRAPRPFHRERTREKTAVCNPEEACLGPDHVRTPELGHTGPASFPLAWGTHGGPLGDLAGRGQRSCLVGTSTRGGCAGRTCCCRWDKPPDPAASTGDLSSHSSEEDSVWQRCPICKACTQITLPGPKVMAGLTVGLMEVPQPEPDRPSSPWPTRAPSTAHEHSPPGGRRPGLPSMALGPPGEALPSDLRSRVGTAP</sequence>
<dbReference type="GeneID" id="128311076"/>
<proteinExistence type="predicted"/>
<protein>
    <submittedName>
        <fullName evidence="3">Uncharacterized protein LOC128311076 isoform X1</fullName>
    </submittedName>
</protein>
<organism evidence="2 3">
    <name type="scientific">Acinonyx jubatus</name>
    <name type="common">Cheetah</name>
    <dbReference type="NCBI Taxonomy" id="32536"/>
    <lineage>
        <taxon>Eukaryota</taxon>
        <taxon>Metazoa</taxon>
        <taxon>Chordata</taxon>
        <taxon>Craniata</taxon>
        <taxon>Vertebrata</taxon>
        <taxon>Euteleostomi</taxon>
        <taxon>Mammalia</taxon>
        <taxon>Eutheria</taxon>
        <taxon>Laurasiatheria</taxon>
        <taxon>Carnivora</taxon>
        <taxon>Feliformia</taxon>
        <taxon>Felidae</taxon>
        <taxon>Felinae</taxon>
        <taxon>Acinonyx</taxon>
    </lineage>
</organism>
<dbReference type="RefSeq" id="XP_053055726.1">
    <property type="nucleotide sequence ID" value="XM_053199751.1"/>
</dbReference>
<dbReference type="Proteomes" id="UP001652583">
    <property type="component" value="Chromosome A3"/>
</dbReference>
<reference evidence="3" key="1">
    <citation type="submission" date="2025-08" db="UniProtKB">
        <authorList>
            <consortium name="RefSeq"/>
        </authorList>
    </citation>
    <scope>IDENTIFICATION</scope>
    <source>
        <tissue evidence="3">Blood</tissue>
    </source>
</reference>
<gene>
    <name evidence="3" type="primary">LOC128311076</name>
</gene>
<evidence type="ECO:0000313" key="2">
    <source>
        <dbReference type="Proteomes" id="UP001652583"/>
    </source>
</evidence>
<evidence type="ECO:0000256" key="1">
    <source>
        <dbReference type="SAM" id="MobiDB-lite"/>
    </source>
</evidence>
<accession>A0ABM3N8H5</accession>